<feature type="region of interest" description="Disordered" evidence="1">
    <location>
        <begin position="189"/>
        <end position="220"/>
    </location>
</feature>
<organism evidence="2 3">
    <name type="scientific">Nitzschia inconspicua</name>
    <dbReference type="NCBI Taxonomy" id="303405"/>
    <lineage>
        <taxon>Eukaryota</taxon>
        <taxon>Sar</taxon>
        <taxon>Stramenopiles</taxon>
        <taxon>Ochrophyta</taxon>
        <taxon>Bacillariophyta</taxon>
        <taxon>Bacillariophyceae</taxon>
        <taxon>Bacillariophycidae</taxon>
        <taxon>Bacillariales</taxon>
        <taxon>Bacillariaceae</taxon>
        <taxon>Nitzschia</taxon>
    </lineage>
</organism>
<keyword evidence="3" id="KW-1185">Reference proteome</keyword>
<feature type="compositionally biased region" description="Polar residues" evidence="1">
    <location>
        <begin position="1"/>
        <end position="10"/>
    </location>
</feature>
<proteinExistence type="predicted"/>
<reference evidence="2" key="1">
    <citation type="journal article" date="2021" name="Sci. Rep.">
        <title>Diploid genomic architecture of Nitzschia inconspicua, an elite biomass production diatom.</title>
        <authorList>
            <person name="Oliver A."/>
            <person name="Podell S."/>
            <person name="Pinowska A."/>
            <person name="Traller J.C."/>
            <person name="Smith S.R."/>
            <person name="McClure R."/>
            <person name="Beliaev A."/>
            <person name="Bohutskyi P."/>
            <person name="Hill E.A."/>
            <person name="Rabines A."/>
            <person name="Zheng H."/>
            <person name="Allen L.Z."/>
            <person name="Kuo A."/>
            <person name="Grigoriev I.V."/>
            <person name="Allen A.E."/>
            <person name="Hazlebeck D."/>
            <person name="Allen E.E."/>
        </authorList>
    </citation>
    <scope>NUCLEOTIDE SEQUENCE</scope>
    <source>
        <strain evidence="2">Hildebrandi</strain>
    </source>
</reference>
<feature type="region of interest" description="Disordered" evidence="1">
    <location>
        <begin position="1"/>
        <end position="44"/>
    </location>
</feature>
<dbReference type="EMBL" id="JAGRRH010000001">
    <property type="protein sequence ID" value="KAG7374917.1"/>
    <property type="molecule type" value="Genomic_DNA"/>
</dbReference>
<evidence type="ECO:0000313" key="3">
    <source>
        <dbReference type="Proteomes" id="UP000693970"/>
    </source>
</evidence>
<protein>
    <submittedName>
        <fullName evidence="2">Uncharacterized protein</fullName>
    </submittedName>
</protein>
<reference evidence="2" key="2">
    <citation type="submission" date="2021-04" db="EMBL/GenBank/DDBJ databases">
        <authorList>
            <person name="Podell S."/>
        </authorList>
    </citation>
    <scope>NUCLEOTIDE SEQUENCE</scope>
    <source>
        <strain evidence="2">Hildebrandi</strain>
    </source>
</reference>
<evidence type="ECO:0000256" key="1">
    <source>
        <dbReference type="SAM" id="MobiDB-lite"/>
    </source>
</evidence>
<evidence type="ECO:0000313" key="2">
    <source>
        <dbReference type="EMBL" id="KAG7374917.1"/>
    </source>
</evidence>
<accession>A0A9K3M6J3</accession>
<dbReference type="Proteomes" id="UP000693970">
    <property type="component" value="Unassembled WGS sequence"/>
</dbReference>
<gene>
    <name evidence="2" type="ORF">IV203_014012</name>
</gene>
<dbReference type="AlphaFoldDB" id="A0A9K3M6J3"/>
<feature type="compositionally biased region" description="Polar residues" evidence="1">
    <location>
        <begin position="29"/>
        <end position="44"/>
    </location>
</feature>
<name>A0A9K3M6J3_9STRA</name>
<comment type="caution">
    <text evidence="2">The sequence shown here is derived from an EMBL/GenBank/DDBJ whole genome shotgun (WGS) entry which is preliminary data.</text>
</comment>
<sequence length="220" mass="25610">MARNSTNTVRDQLYKTPRPSCPRMRHPSPSRTTKNSPFETRSPVSQEPNVVWCESESRAFHYSLEDDSVQDDSGMVTLTVSHLCQLQQGLLQQQPKRPTLNPFRWQEIVDKDQSPSLVGPISPIKRLTQKRATVPQQQEKKDLLKRWESDYEEHDCYSHLTSQTTKQNHHRWESQARMQLVEKQTLMITELLAPQHEQGRLSDKTPNPPRRQESNPSSLF</sequence>